<dbReference type="STRING" id="673.AL542_08530"/>
<dbReference type="AlphaFoldDB" id="A0A377HJJ7"/>
<dbReference type="RefSeq" id="WP_115659282.1">
    <property type="nucleotide sequence ID" value="NZ_JACGMI010000003.1"/>
</dbReference>
<gene>
    <name evidence="1" type="ORF">NCTC11645_00217</name>
</gene>
<dbReference type="EMBL" id="UGHD01000002">
    <property type="protein sequence ID" value="STO55915.1"/>
    <property type="molecule type" value="Genomic_DNA"/>
</dbReference>
<accession>A0A377HJJ7</accession>
<evidence type="ECO:0000313" key="1">
    <source>
        <dbReference type="EMBL" id="STO55915.1"/>
    </source>
</evidence>
<dbReference type="Proteomes" id="UP000254512">
    <property type="component" value="Unassembled WGS sequence"/>
</dbReference>
<name>A0A377HJJ7_GRIHO</name>
<organism evidence="1 2">
    <name type="scientific">Grimontia hollisae</name>
    <name type="common">Vibrio hollisae</name>
    <dbReference type="NCBI Taxonomy" id="673"/>
    <lineage>
        <taxon>Bacteria</taxon>
        <taxon>Pseudomonadati</taxon>
        <taxon>Pseudomonadota</taxon>
        <taxon>Gammaproteobacteria</taxon>
        <taxon>Vibrionales</taxon>
        <taxon>Vibrionaceae</taxon>
        <taxon>Grimontia</taxon>
    </lineage>
</organism>
<protein>
    <submittedName>
        <fullName evidence="1">Uncharacterized protein</fullName>
    </submittedName>
</protein>
<sequence length="74" mass="8306">MRSLIICSFLSDFEHLFLDVELDVEKGVKNPKEKADSELTALPNPASLGILQGRYDLCQLNTTILNKNCAISYF</sequence>
<evidence type="ECO:0000313" key="2">
    <source>
        <dbReference type="Proteomes" id="UP000254512"/>
    </source>
</evidence>
<reference evidence="1 2" key="1">
    <citation type="submission" date="2018-06" db="EMBL/GenBank/DDBJ databases">
        <authorList>
            <consortium name="Pathogen Informatics"/>
            <person name="Doyle S."/>
        </authorList>
    </citation>
    <scope>NUCLEOTIDE SEQUENCE [LARGE SCALE GENOMIC DNA]</scope>
    <source>
        <strain evidence="1 2">NCTC11645</strain>
    </source>
</reference>
<proteinExistence type="predicted"/>